<evidence type="ECO:0000256" key="10">
    <source>
        <dbReference type="SAM" id="SignalP"/>
    </source>
</evidence>
<dbReference type="Pfam" id="PF07715">
    <property type="entry name" value="Plug"/>
    <property type="match status" value="1"/>
</dbReference>
<dbReference type="InterPro" id="IPR039426">
    <property type="entry name" value="TonB-dep_rcpt-like"/>
</dbReference>
<evidence type="ECO:0000256" key="8">
    <source>
        <dbReference type="PROSITE-ProRule" id="PRU01360"/>
    </source>
</evidence>
<dbReference type="InterPro" id="IPR037066">
    <property type="entry name" value="Plug_dom_sf"/>
</dbReference>
<keyword evidence="10" id="KW-0732">Signal</keyword>
<evidence type="ECO:0000256" key="5">
    <source>
        <dbReference type="ARBA" id="ARBA00023077"/>
    </source>
</evidence>
<evidence type="ECO:0000259" key="12">
    <source>
        <dbReference type="Pfam" id="PF07715"/>
    </source>
</evidence>
<dbReference type="InterPro" id="IPR012910">
    <property type="entry name" value="Plug_dom"/>
</dbReference>
<evidence type="ECO:0000256" key="9">
    <source>
        <dbReference type="RuleBase" id="RU003357"/>
    </source>
</evidence>
<proteinExistence type="inferred from homology"/>
<comment type="subcellular location">
    <subcellularLocation>
        <location evidence="1 8">Cell outer membrane</location>
        <topology evidence="1 8">Multi-pass membrane protein</topology>
    </subcellularLocation>
</comment>
<dbReference type="InterPro" id="IPR000531">
    <property type="entry name" value="Beta-barrel_TonB"/>
</dbReference>
<evidence type="ECO:0000256" key="2">
    <source>
        <dbReference type="ARBA" id="ARBA00022448"/>
    </source>
</evidence>
<dbReference type="PANTHER" id="PTHR47234">
    <property type="match status" value="1"/>
</dbReference>
<dbReference type="CDD" id="cd01347">
    <property type="entry name" value="ligand_gated_channel"/>
    <property type="match status" value="1"/>
</dbReference>
<keyword evidence="3 8" id="KW-1134">Transmembrane beta strand</keyword>
<name>A0ABX7YT75_9GAMM</name>
<comment type="similarity">
    <text evidence="8 9">Belongs to the TonB-dependent receptor family.</text>
</comment>
<accession>A0ABX7YT75</accession>
<dbReference type="Gene3D" id="2.170.130.10">
    <property type="entry name" value="TonB-dependent receptor, plug domain"/>
    <property type="match status" value="1"/>
</dbReference>
<keyword evidence="14" id="KW-1185">Reference proteome</keyword>
<keyword evidence="6 8" id="KW-0472">Membrane</keyword>
<dbReference type="Gene3D" id="2.40.170.20">
    <property type="entry name" value="TonB-dependent receptor, beta-barrel domain"/>
    <property type="match status" value="1"/>
</dbReference>
<evidence type="ECO:0000256" key="6">
    <source>
        <dbReference type="ARBA" id="ARBA00023136"/>
    </source>
</evidence>
<evidence type="ECO:0000256" key="4">
    <source>
        <dbReference type="ARBA" id="ARBA00022692"/>
    </source>
</evidence>
<organism evidence="13 14">
    <name type="scientific">Shewanella yunxiaonensis</name>
    <dbReference type="NCBI Taxonomy" id="2829809"/>
    <lineage>
        <taxon>Bacteria</taxon>
        <taxon>Pseudomonadati</taxon>
        <taxon>Pseudomonadota</taxon>
        <taxon>Gammaproteobacteria</taxon>
        <taxon>Alteromonadales</taxon>
        <taxon>Shewanellaceae</taxon>
        <taxon>Shewanella</taxon>
    </lineage>
</organism>
<reference evidence="13 14" key="1">
    <citation type="submission" date="2021-04" db="EMBL/GenBank/DDBJ databases">
        <title>Novel species identification of genus Shewanella.</title>
        <authorList>
            <person name="Liu G."/>
        </authorList>
    </citation>
    <scope>NUCLEOTIDE SEQUENCE [LARGE SCALE GENOMIC DNA]</scope>
    <source>
        <strain evidence="13 14">FJAT-54481</strain>
    </source>
</reference>
<dbReference type="InterPro" id="IPR036942">
    <property type="entry name" value="Beta-barrel_TonB_sf"/>
</dbReference>
<keyword evidence="4 8" id="KW-0812">Transmembrane</keyword>
<evidence type="ECO:0000313" key="14">
    <source>
        <dbReference type="Proteomes" id="UP000679575"/>
    </source>
</evidence>
<feature type="signal peptide" evidence="10">
    <location>
        <begin position="1"/>
        <end position="21"/>
    </location>
</feature>
<dbReference type="PROSITE" id="PS52016">
    <property type="entry name" value="TONB_DEPENDENT_REC_3"/>
    <property type="match status" value="1"/>
</dbReference>
<keyword evidence="13" id="KW-0675">Receptor</keyword>
<evidence type="ECO:0000259" key="11">
    <source>
        <dbReference type="Pfam" id="PF00593"/>
    </source>
</evidence>
<keyword evidence="2 8" id="KW-0813">Transport</keyword>
<evidence type="ECO:0000256" key="1">
    <source>
        <dbReference type="ARBA" id="ARBA00004571"/>
    </source>
</evidence>
<protein>
    <submittedName>
        <fullName evidence="13">TonB-dependent receptor</fullName>
    </submittedName>
</protein>
<dbReference type="EMBL" id="CP073587">
    <property type="protein sequence ID" value="QUN05521.1"/>
    <property type="molecule type" value="Genomic_DNA"/>
</dbReference>
<dbReference type="RefSeq" id="WP_212594552.1">
    <property type="nucleotide sequence ID" value="NZ_CP073587.1"/>
</dbReference>
<dbReference type="SUPFAM" id="SSF56935">
    <property type="entry name" value="Porins"/>
    <property type="match status" value="1"/>
</dbReference>
<dbReference type="PANTHER" id="PTHR47234:SF3">
    <property type="entry name" value="SECRETIN_TONB SHORT N-TERMINAL DOMAIN-CONTAINING PROTEIN"/>
    <property type="match status" value="1"/>
</dbReference>
<dbReference type="Proteomes" id="UP000679575">
    <property type="component" value="Chromosome"/>
</dbReference>
<evidence type="ECO:0000256" key="7">
    <source>
        <dbReference type="ARBA" id="ARBA00023237"/>
    </source>
</evidence>
<feature type="domain" description="TonB-dependent receptor plug" evidence="12">
    <location>
        <begin position="44"/>
        <end position="164"/>
    </location>
</feature>
<evidence type="ECO:0000256" key="3">
    <source>
        <dbReference type="ARBA" id="ARBA00022452"/>
    </source>
</evidence>
<feature type="domain" description="TonB-dependent receptor-like beta-barrel" evidence="11">
    <location>
        <begin position="273"/>
        <end position="755"/>
    </location>
</feature>
<dbReference type="Pfam" id="PF00593">
    <property type="entry name" value="TonB_dep_Rec_b-barrel"/>
    <property type="match status" value="1"/>
</dbReference>
<sequence>MRLSVISLAVASQLVLPAVYAADNNTNIEKISVVGSRLAVRSATDTAVPVDIISAEQLEATGMTDTAKALQFAAPSYSFPQSSVTDGTDAVRPASLRGLSPDHTLVLVNGKRYHGSALVHLNGTAGRGSSSVDLNTIPMSAIKRIEILRDGASAQYGSDAIAGVINIVLKDASEGGEISVQGGQTYEGDGEQWTAGLNKGIKFSENGHVDISLEASHKNPTNRAGLDMRQQYPTLDDGSLDPREETFNRQNHQIGEGKYDNLSLFVNGAQYFGDNKLYFFGGVSDRENESGAFYRRALDSRNILEIYPDGFLPKLAPKIKDYSATVGYAFNAGEWKMDAAAGFGRNDFAYYVKNSLNASYGPDSQTSFYDGTLSTEETNLTLDASRYLPFYNDSELMLALGVAYRNNNYQIEAGEEASYANGGYDNRAAGSQGFTGFTPDSEVDESRHNTGVYAEVENQLTQDFYWAAALRYENYSDFGGNTTWKLATRYDLTDKLALRATANTGFRAPSVQQLYFTNISTLFVSDPDTGELVPTESGTFNSLSPVAQALGINELKPEKSTSFSGGLVYTGDNGVTVTLDAYQIDIDDRIILSSSLTPSDSAAVAEALSGTNAQSARFFINGVDTRTKGVDLVISKDFQLGSFGDLASSLVYAYNKNEIRDIHLPSLLDGLEDQLFDHVEQVRMTDSSPQNKGSLNFTHTYGDVKTTLRFNYFGDYKVGLSTGDTLDYGSKTTTDLSVAYAVTDDLTVTLGAQNLFNMYPDKAKTEPTDQSFGGIFKYPVGNTPFGINGGYYYVQARYTF</sequence>
<gene>
    <name evidence="13" type="ORF">KDN34_15225</name>
</gene>
<feature type="chain" id="PRO_5045619881" evidence="10">
    <location>
        <begin position="22"/>
        <end position="800"/>
    </location>
</feature>
<keyword evidence="7 8" id="KW-0998">Cell outer membrane</keyword>
<evidence type="ECO:0000313" key="13">
    <source>
        <dbReference type="EMBL" id="QUN05521.1"/>
    </source>
</evidence>
<keyword evidence="5 9" id="KW-0798">TonB box</keyword>